<keyword evidence="1" id="KW-1133">Transmembrane helix</keyword>
<name>A0ABW9Z6B3_9FLAO</name>
<dbReference type="RefSeq" id="WP_166536204.1">
    <property type="nucleotide sequence ID" value="NZ_JAABLM010000004.1"/>
</dbReference>
<gene>
    <name evidence="2" type="ORF">GV828_04060</name>
</gene>
<feature type="transmembrane region" description="Helical" evidence="1">
    <location>
        <begin position="116"/>
        <end position="135"/>
    </location>
</feature>
<evidence type="ECO:0000313" key="2">
    <source>
        <dbReference type="EMBL" id="NBL64375.1"/>
    </source>
</evidence>
<reference evidence="3" key="1">
    <citation type="submission" date="2020-01" db="EMBL/GenBank/DDBJ databases">
        <title>Sphingomonas sp. strain CSW-10.</title>
        <authorList>
            <person name="Chen W.-M."/>
        </authorList>
    </citation>
    <scope>NUCLEOTIDE SEQUENCE [LARGE SCALE GENOMIC DNA]</scope>
    <source>
        <strain evidence="3">NST-5</strain>
    </source>
</reference>
<accession>A0ABW9Z6B3</accession>
<keyword evidence="3" id="KW-1185">Reference proteome</keyword>
<keyword evidence="1" id="KW-0472">Membrane</keyword>
<sequence>MRPKFSRFSPKKIQDILGNYHDLKSDENINFKFSEAGNHIWLGIGALKREFWSPTLHLELDATKDGQTFVKGTFGPNPLLWVTFVGLHFILGILFILFGVIAYSKHSVGASIKFDMVVMFAIANGLLLLNAIAILNRKKGAQQMRELLNVAQKIID</sequence>
<evidence type="ECO:0008006" key="4">
    <source>
        <dbReference type="Google" id="ProtNLM"/>
    </source>
</evidence>
<feature type="transmembrane region" description="Helical" evidence="1">
    <location>
        <begin position="79"/>
        <end position="104"/>
    </location>
</feature>
<comment type="caution">
    <text evidence="2">The sequence shown here is derived from an EMBL/GenBank/DDBJ whole genome shotgun (WGS) entry which is preliminary data.</text>
</comment>
<proteinExistence type="predicted"/>
<evidence type="ECO:0000313" key="3">
    <source>
        <dbReference type="Proteomes" id="UP000798602"/>
    </source>
</evidence>
<keyword evidence="1" id="KW-0812">Transmembrane</keyword>
<organism evidence="2 3">
    <name type="scientific">Flavobacterium ichthyis</name>
    <dbReference type="NCBI Taxonomy" id="2698827"/>
    <lineage>
        <taxon>Bacteria</taxon>
        <taxon>Pseudomonadati</taxon>
        <taxon>Bacteroidota</taxon>
        <taxon>Flavobacteriia</taxon>
        <taxon>Flavobacteriales</taxon>
        <taxon>Flavobacteriaceae</taxon>
        <taxon>Flavobacterium</taxon>
    </lineage>
</organism>
<evidence type="ECO:0000256" key="1">
    <source>
        <dbReference type="SAM" id="Phobius"/>
    </source>
</evidence>
<dbReference type="EMBL" id="JAABLM010000004">
    <property type="protein sequence ID" value="NBL64375.1"/>
    <property type="molecule type" value="Genomic_DNA"/>
</dbReference>
<protein>
    <recommendedName>
        <fullName evidence="4">GTP-binding protein</fullName>
    </recommendedName>
</protein>
<dbReference type="Proteomes" id="UP000798602">
    <property type="component" value="Unassembled WGS sequence"/>
</dbReference>